<organism evidence="6 7">
    <name type="scientific">Paramecium sonneborni</name>
    <dbReference type="NCBI Taxonomy" id="65129"/>
    <lineage>
        <taxon>Eukaryota</taxon>
        <taxon>Sar</taxon>
        <taxon>Alveolata</taxon>
        <taxon>Ciliophora</taxon>
        <taxon>Intramacronucleata</taxon>
        <taxon>Oligohymenophorea</taxon>
        <taxon>Peniculida</taxon>
        <taxon>Parameciidae</taxon>
        <taxon>Paramecium</taxon>
    </lineage>
</organism>
<feature type="binding site" evidence="3">
    <location>
        <position position="124"/>
    </location>
    <ligand>
        <name>ATP</name>
        <dbReference type="ChEBI" id="CHEBI:30616"/>
    </ligand>
</feature>
<keyword evidence="4" id="KW-0723">Serine/threonine-protein kinase</keyword>
<comment type="caution">
    <text evidence="6">The sequence shown here is derived from an EMBL/GenBank/DDBJ whole genome shotgun (WGS) entry which is preliminary data.</text>
</comment>
<keyword evidence="4" id="KW-0808">Transferase</keyword>
<dbReference type="SMART" id="SM00220">
    <property type="entry name" value="S_TKc"/>
    <property type="match status" value="1"/>
</dbReference>
<gene>
    <name evidence="6" type="ORF">PSON_ATCC_30995.1.T1440064</name>
</gene>
<dbReference type="GO" id="GO:0044773">
    <property type="term" value="P:mitotic DNA damage checkpoint signaling"/>
    <property type="evidence" value="ECO:0007669"/>
    <property type="project" value="TreeGrafter"/>
</dbReference>
<dbReference type="Pfam" id="PF00069">
    <property type="entry name" value="Pkinase"/>
    <property type="match status" value="1"/>
</dbReference>
<dbReference type="InterPro" id="IPR008271">
    <property type="entry name" value="Ser/Thr_kinase_AS"/>
</dbReference>
<evidence type="ECO:0000313" key="6">
    <source>
        <dbReference type="EMBL" id="CAD8123354.1"/>
    </source>
</evidence>
<evidence type="ECO:0000259" key="5">
    <source>
        <dbReference type="PROSITE" id="PS50011"/>
    </source>
</evidence>
<dbReference type="GO" id="GO:0005634">
    <property type="term" value="C:nucleus"/>
    <property type="evidence" value="ECO:0007669"/>
    <property type="project" value="TreeGrafter"/>
</dbReference>
<keyword evidence="2 3" id="KW-0067">ATP-binding</keyword>
<accession>A0A8S1R7N6</accession>
<dbReference type="PROSITE" id="PS00107">
    <property type="entry name" value="PROTEIN_KINASE_ATP"/>
    <property type="match status" value="1"/>
</dbReference>
<feature type="domain" description="Protein kinase" evidence="5">
    <location>
        <begin position="94"/>
        <end position="341"/>
    </location>
</feature>
<dbReference type="InterPro" id="IPR000719">
    <property type="entry name" value="Prot_kinase_dom"/>
</dbReference>
<name>A0A8S1R7N6_9CILI</name>
<dbReference type="PANTHER" id="PTHR44167:SF18">
    <property type="entry name" value="PROTEIN KINASE DOMAIN-CONTAINING PROTEIN"/>
    <property type="match status" value="1"/>
</dbReference>
<evidence type="ECO:0000256" key="4">
    <source>
        <dbReference type="RuleBase" id="RU000304"/>
    </source>
</evidence>
<evidence type="ECO:0000256" key="1">
    <source>
        <dbReference type="ARBA" id="ARBA00022741"/>
    </source>
</evidence>
<dbReference type="GO" id="GO:0005737">
    <property type="term" value="C:cytoplasm"/>
    <property type="evidence" value="ECO:0007669"/>
    <property type="project" value="TreeGrafter"/>
</dbReference>
<dbReference type="GO" id="GO:0005524">
    <property type="term" value="F:ATP binding"/>
    <property type="evidence" value="ECO:0007669"/>
    <property type="project" value="UniProtKB-UniRule"/>
</dbReference>
<dbReference type="PANTHER" id="PTHR44167">
    <property type="entry name" value="OVARIAN-SPECIFIC SERINE/THREONINE-PROTEIN KINASE LOK-RELATED"/>
    <property type="match status" value="1"/>
</dbReference>
<dbReference type="GO" id="GO:0004674">
    <property type="term" value="F:protein serine/threonine kinase activity"/>
    <property type="evidence" value="ECO:0007669"/>
    <property type="project" value="UniProtKB-KW"/>
</dbReference>
<sequence length="346" mass="40842">MICKTKHYFFDHQYEVYIVKDQILIGKQKDCVKYKVPFQNKMLISWMFQQGKLTGFKILLREKWKQFDMNNENCLNLKSMVDGKIGYRKIESLYKILDTVGLGSYSEVLLIESYLNNQKYIAKKMAINSKNVQSLFNNELYALQNLKHKHIIQMKEFYVGFADAYIIMNYIDGESLAKYMRYNKKISIKEMINILKQLFEALEYIHKNGFIHRDIKPENILFDKDHRFLTLIDFGFATKIEKQECNAGTPGYIAPEMFENASQTEKCDIFSLGCILYELIYGKKLFQGNCLKEIQLVNMRCQYSLQLNEHPLHNLLCKMLEKDMSIRIVAKEGLNLLEQYEQSTQI</sequence>
<dbReference type="PROSITE" id="PS00108">
    <property type="entry name" value="PROTEIN_KINASE_ST"/>
    <property type="match status" value="1"/>
</dbReference>
<dbReference type="Proteomes" id="UP000692954">
    <property type="component" value="Unassembled WGS sequence"/>
</dbReference>
<dbReference type="InterPro" id="IPR017441">
    <property type="entry name" value="Protein_kinase_ATP_BS"/>
</dbReference>
<evidence type="ECO:0000313" key="7">
    <source>
        <dbReference type="Proteomes" id="UP000692954"/>
    </source>
</evidence>
<keyword evidence="7" id="KW-1185">Reference proteome</keyword>
<evidence type="ECO:0000256" key="3">
    <source>
        <dbReference type="PROSITE-ProRule" id="PRU10141"/>
    </source>
</evidence>
<keyword evidence="1 3" id="KW-0547">Nucleotide-binding</keyword>
<evidence type="ECO:0000256" key="2">
    <source>
        <dbReference type="ARBA" id="ARBA00022840"/>
    </source>
</evidence>
<dbReference type="EMBL" id="CAJJDN010000144">
    <property type="protein sequence ID" value="CAD8123354.1"/>
    <property type="molecule type" value="Genomic_DNA"/>
</dbReference>
<dbReference type="AlphaFoldDB" id="A0A8S1R7N6"/>
<protein>
    <recommendedName>
        <fullName evidence="5">Protein kinase domain-containing protein</fullName>
    </recommendedName>
</protein>
<comment type="similarity">
    <text evidence="4">Belongs to the protein kinase superfamily.</text>
</comment>
<dbReference type="PROSITE" id="PS50011">
    <property type="entry name" value="PROTEIN_KINASE_DOM"/>
    <property type="match status" value="1"/>
</dbReference>
<dbReference type="OrthoDB" id="4062651at2759"/>
<dbReference type="CDD" id="cd14014">
    <property type="entry name" value="STKc_PknB_like"/>
    <property type="match status" value="1"/>
</dbReference>
<keyword evidence="4" id="KW-0418">Kinase</keyword>
<proteinExistence type="inferred from homology"/>
<reference evidence="6" key="1">
    <citation type="submission" date="2021-01" db="EMBL/GenBank/DDBJ databases">
        <authorList>
            <consortium name="Genoscope - CEA"/>
            <person name="William W."/>
        </authorList>
    </citation>
    <scope>NUCLEOTIDE SEQUENCE</scope>
</reference>